<dbReference type="UniPathway" id="UPA00148"/>
<comment type="catalytic activity">
    <reaction evidence="9">
        <text>O-phospho-L-threonine + H(+) = (R)-1-aminopropan-2-yl phosphate + CO2</text>
        <dbReference type="Rhea" id="RHEA:11492"/>
        <dbReference type="ChEBI" id="CHEBI:15378"/>
        <dbReference type="ChEBI" id="CHEBI:16526"/>
        <dbReference type="ChEBI" id="CHEBI:58563"/>
        <dbReference type="ChEBI" id="CHEBI:58675"/>
        <dbReference type="EC" id="4.1.1.81"/>
    </reaction>
</comment>
<dbReference type="PANTHER" id="PTHR42885">
    <property type="entry name" value="HISTIDINOL-PHOSPHATE AMINOTRANSFERASE-RELATED"/>
    <property type="match status" value="1"/>
</dbReference>
<dbReference type="CDD" id="cd00609">
    <property type="entry name" value="AAT_like"/>
    <property type="match status" value="1"/>
</dbReference>
<dbReference type="InterPro" id="IPR015422">
    <property type="entry name" value="PyrdxlP-dep_Trfase_small"/>
</dbReference>
<dbReference type="AlphaFoldDB" id="A0A7X0DN49"/>
<comment type="pathway">
    <text evidence="3">Cofactor biosynthesis; adenosylcobalamin biosynthesis.</text>
</comment>
<dbReference type="GO" id="GO:0030170">
    <property type="term" value="F:pyridoxal phosphate binding"/>
    <property type="evidence" value="ECO:0007669"/>
    <property type="project" value="InterPro"/>
</dbReference>
<organism evidence="11 12">
    <name type="scientific">Novispirillum itersonii</name>
    <name type="common">Aquaspirillum itersonii</name>
    <dbReference type="NCBI Taxonomy" id="189"/>
    <lineage>
        <taxon>Bacteria</taxon>
        <taxon>Pseudomonadati</taxon>
        <taxon>Pseudomonadota</taxon>
        <taxon>Alphaproteobacteria</taxon>
        <taxon>Rhodospirillales</taxon>
        <taxon>Novispirillaceae</taxon>
        <taxon>Novispirillum</taxon>
    </lineage>
</organism>
<dbReference type="InterPro" id="IPR015424">
    <property type="entry name" value="PyrdxlP-dep_Trfase"/>
</dbReference>
<comment type="cofactor">
    <cofactor evidence="1">
        <name>pyridoxal 5'-phosphate</name>
        <dbReference type="ChEBI" id="CHEBI:597326"/>
    </cofactor>
</comment>
<dbReference type="InterPro" id="IPR004839">
    <property type="entry name" value="Aminotransferase_I/II_large"/>
</dbReference>
<dbReference type="EMBL" id="JACIIX010000012">
    <property type="protein sequence ID" value="MBB6211635.1"/>
    <property type="molecule type" value="Genomic_DNA"/>
</dbReference>
<dbReference type="RefSeq" id="WP_184264583.1">
    <property type="nucleotide sequence ID" value="NZ_JACIIX010000012.1"/>
</dbReference>
<feature type="domain" description="Aminotransferase class I/classII large" evidence="10">
    <location>
        <begin position="52"/>
        <end position="355"/>
    </location>
</feature>
<proteinExistence type="predicted"/>
<evidence type="ECO:0000256" key="7">
    <source>
        <dbReference type="ARBA" id="ARBA00023239"/>
    </source>
</evidence>
<dbReference type="Pfam" id="PF00155">
    <property type="entry name" value="Aminotran_1_2"/>
    <property type="match status" value="1"/>
</dbReference>
<dbReference type="InterPro" id="IPR005860">
    <property type="entry name" value="CobD"/>
</dbReference>
<dbReference type="GO" id="GO:0048472">
    <property type="term" value="F:threonine-phosphate decarboxylase activity"/>
    <property type="evidence" value="ECO:0007669"/>
    <property type="project" value="UniProtKB-EC"/>
</dbReference>
<dbReference type="PANTHER" id="PTHR42885:SF1">
    <property type="entry name" value="THREONINE-PHOSPHATE DECARBOXYLASE"/>
    <property type="match status" value="1"/>
</dbReference>
<evidence type="ECO:0000313" key="11">
    <source>
        <dbReference type="EMBL" id="MBB6211635.1"/>
    </source>
</evidence>
<evidence type="ECO:0000256" key="4">
    <source>
        <dbReference type="ARBA" id="ARBA00012285"/>
    </source>
</evidence>
<dbReference type="Gene3D" id="3.90.1150.10">
    <property type="entry name" value="Aspartate Aminotransferase, domain 1"/>
    <property type="match status" value="1"/>
</dbReference>
<keyword evidence="7" id="KW-0456">Lyase</keyword>
<comment type="caution">
    <text evidence="11">The sequence shown here is derived from an EMBL/GenBank/DDBJ whole genome shotgun (WGS) entry which is preliminary data.</text>
</comment>
<gene>
    <name evidence="11" type="ORF">FHS48_003076</name>
</gene>
<keyword evidence="5" id="KW-0169">Cobalamin biosynthesis</keyword>
<evidence type="ECO:0000256" key="5">
    <source>
        <dbReference type="ARBA" id="ARBA00022573"/>
    </source>
</evidence>
<keyword evidence="12" id="KW-1185">Reference proteome</keyword>
<evidence type="ECO:0000259" key="10">
    <source>
        <dbReference type="Pfam" id="PF00155"/>
    </source>
</evidence>
<evidence type="ECO:0000313" key="12">
    <source>
        <dbReference type="Proteomes" id="UP000544872"/>
    </source>
</evidence>
<evidence type="ECO:0000256" key="3">
    <source>
        <dbReference type="ARBA" id="ARBA00004953"/>
    </source>
</evidence>
<dbReference type="NCBIfam" id="TIGR01140">
    <property type="entry name" value="L_thr_O3P_dcar"/>
    <property type="match status" value="1"/>
</dbReference>
<keyword evidence="6" id="KW-0663">Pyridoxal phosphate</keyword>
<name>A0A7X0DN49_NOVIT</name>
<dbReference type="Proteomes" id="UP000544872">
    <property type="component" value="Unassembled WGS sequence"/>
</dbReference>
<dbReference type="Gene3D" id="3.40.640.10">
    <property type="entry name" value="Type I PLP-dependent aspartate aminotransferase-like (Major domain)"/>
    <property type="match status" value="1"/>
</dbReference>
<evidence type="ECO:0000256" key="9">
    <source>
        <dbReference type="ARBA" id="ARBA00048531"/>
    </source>
</evidence>
<dbReference type="GO" id="GO:0009236">
    <property type="term" value="P:cobalamin biosynthetic process"/>
    <property type="evidence" value="ECO:0007669"/>
    <property type="project" value="UniProtKB-UniPathway"/>
</dbReference>
<evidence type="ECO:0000256" key="1">
    <source>
        <dbReference type="ARBA" id="ARBA00001933"/>
    </source>
</evidence>
<evidence type="ECO:0000256" key="8">
    <source>
        <dbReference type="ARBA" id="ARBA00029996"/>
    </source>
</evidence>
<evidence type="ECO:0000256" key="2">
    <source>
        <dbReference type="ARBA" id="ARBA00003444"/>
    </source>
</evidence>
<evidence type="ECO:0000256" key="6">
    <source>
        <dbReference type="ARBA" id="ARBA00022898"/>
    </source>
</evidence>
<reference evidence="11 12" key="1">
    <citation type="submission" date="2020-08" db="EMBL/GenBank/DDBJ databases">
        <title>Genomic Encyclopedia of Type Strains, Phase IV (KMG-IV): sequencing the most valuable type-strain genomes for metagenomic binning, comparative biology and taxonomic classification.</title>
        <authorList>
            <person name="Goeker M."/>
        </authorList>
    </citation>
    <scope>NUCLEOTIDE SEQUENCE [LARGE SCALE GENOMIC DNA]</scope>
    <source>
        <strain evidence="11 12">DSM 11590</strain>
    </source>
</reference>
<dbReference type="SUPFAM" id="SSF53383">
    <property type="entry name" value="PLP-dependent transferases"/>
    <property type="match status" value="1"/>
</dbReference>
<dbReference type="EC" id="4.1.1.81" evidence="4"/>
<protein>
    <recommendedName>
        <fullName evidence="4">threonine-phosphate decarboxylase</fullName>
        <ecNumber evidence="4">4.1.1.81</ecNumber>
    </recommendedName>
    <alternativeName>
        <fullName evidence="8">L-threonine-O-3-phosphate decarboxylase</fullName>
    </alternativeName>
</protein>
<accession>A0A7X0DN49</accession>
<dbReference type="InterPro" id="IPR015421">
    <property type="entry name" value="PyrdxlP-dep_Trfase_major"/>
</dbReference>
<comment type="function">
    <text evidence="2">Decarboxylates L-threonine-O-3-phosphate to yield (R)-1-amino-2-propanol O-2-phosphate, the precursor for the linkage between the nucleotide loop and the corrin ring in cobalamin.</text>
</comment>
<sequence>MNAPFSGAGAVTDHGGNRTAAAARFGVAAADWLDLSTGINPFAYPLPVFPADDWTRLPDADLEQAAEQAARRAYGAAAEAAVCLAPGSQALIQMLPLAWRRADRRAEDAGTVWILGPTYAEHARCWALGGYAVQEVGIDHPLFDPACPVPVLPPDLRVLVVVNPDNPTGRVLSAAVLERLRAALAAQGGLLVCDEAFADSDPATAVDNRAGTDGLIVLRSFGKFYGLAGVRLGVALGAAPVIAALSDLIGPWAVSGPALRCAAVAYADDGWAAVMRQRLATLAARLDAVVLGSDPGFRLVGGTTLFRLYAHPQAQAVYEGLGRQGILVRRFDSRPDQLRFGLPDEAGLDRLTQALRRWG</sequence>